<dbReference type="AlphaFoldDB" id="A0A495IYN2"/>
<gene>
    <name evidence="1" type="ORF">BDD43_1322</name>
</gene>
<dbReference type="Proteomes" id="UP000268007">
    <property type="component" value="Unassembled WGS sequence"/>
</dbReference>
<dbReference type="EMBL" id="RBKU01000001">
    <property type="protein sequence ID" value="RKR81178.1"/>
    <property type="molecule type" value="Genomic_DNA"/>
</dbReference>
<sequence>MNRNKNHIRFAWLVLVCFIAGQTMVYSHQHFNRYRSSSVNSVKVPQPAQTVTDSCSICDMMHHTQMAILGTSVLNPVVTICETIYTKQHNYKGIALILSAGRSPPTA</sequence>
<dbReference type="RefSeq" id="WP_121196901.1">
    <property type="nucleotide sequence ID" value="NZ_RBKU01000001.1"/>
</dbReference>
<accession>A0A495IYN2</accession>
<protein>
    <submittedName>
        <fullName evidence="1">Uncharacterized protein</fullName>
    </submittedName>
</protein>
<reference evidence="1 2" key="1">
    <citation type="submission" date="2018-10" db="EMBL/GenBank/DDBJ databases">
        <title>Genomic Encyclopedia of Archaeal and Bacterial Type Strains, Phase II (KMG-II): from individual species to whole genera.</title>
        <authorList>
            <person name="Goeker M."/>
        </authorList>
    </citation>
    <scope>NUCLEOTIDE SEQUENCE [LARGE SCALE GENOMIC DNA]</scope>
    <source>
        <strain evidence="1 2">DSM 18602</strain>
    </source>
</reference>
<evidence type="ECO:0000313" key="1">
    <source>
        <dbReference type="EMBL" id="RKR81178.1"/>
    </source>
</evidence>
<proteinExistence type="predicted"/>
<keyword evidence="2" id="KW-1185">Reference proteome</keyword>
<evidence type="ECO:0000313" key="2">
    <source>
        <dbReference type="Proteomes" id="UP000268007"/>
    </source>
</evidence>
<comment type="caution">
    <text evidence="1">The sequence shown here is derived from an EMBL/GenBank/DDBJ whole genome shotgun (WGS) entry which is preliminary data.</text>
</comment>
<organism evidence="1 2">
    <name type="scientific">Mucilaginibacter gracilis</name>
    <dbReference type="NCBI Taxonomy" id="423350"/>
    <lineage>
        <taxon>Bacteria</taxon>
        <taxon>Pseudomonadati</taxon>
        <taxon>Bacteroidota</taxon>
        <taxon>Sphingobacteriia</taxon>
        <taxon>Sphingobacteriales</taxon>
        <taxon>Sphingobacteriaceae</taxon>
        <taxon>Mucilaginibacter</taxon>
    </lineage>
</organism>
<name>A0A495IYN2_9SPHI</name>
<dbReference type="OrthoDB" id="797432at2"/>